<organism evidence="3 4">
    <name type="scientific">Trichophyton soudanense CBS 452.61</name>
    <dbReference type="NCBI Taxonomy" id="1215331"/>
    <lineage>
        <taxon>Eukaryota</taxon>
        <taxon>Fungi</taxon>
        <taxon>Dikarya</taxon>
        <taxon>Ascomycota</taxon>
        <taxon>Pezizomycotina</taxon>
        <taxon>Eurotiomycetes</taxon>
        <taxon>Eurotiomycetidae</taxon>
        <taxon>Onygenales</taxon>
        <taxon>Arthrodermataceae</taxon>
        <taxon>Trichophyton</taxon>
    </lineage>
</organism>
<evidence type="ECO:0000256" key="1">
    <source>
        <dbReference type="SAM" id="MobiDB-lite"/>
    </source>
</evidence>
<dbReference type="AlphaFoldDB" id="A0A022XXI3"/>
<feature type="signal peptide" evidence="2">
    <location>
        <begin position="1"/>
        <end position="17"/>
    </location>
</feature>
<keyword evidence="2" id="KW-0732">Signal</keyword>
<dbReference type="EMBL" id="KK208810">
    <property type="protein sequence ID" value="EZF75415.1"/>
    <property type="molecule type" value="Genomic_DNA"/>
</dbReference>
<proteinExistence type="predicted"/>
<name>A0A022XXI3_TRISD</name>
<feature type="region of interest" description="Disordered" evidence="1">
    <location>
        <begin position="20"/>
        <end position="55"/>
    </location>
</feature>
<protein>
    <submittedName>
        <fullName evidence="3">Uncharacterized protein</fullName>
    </submittedName>
</protein>
<evidence type="ECO:0000313" key="4">
    <source>
        <dbReference type="Proteomes" id="UP000023623"/>
    </source>
</evidence>
<evidence type="ECO:0000313" key="3">
    <source>
        <dbReference type="EMBL" id="EZF75415.1"/>
    </source>
</evidence>
<accession>A0A022XXI3</accession>
<gene>
    <name evidence="3" type="ORF">H105_03002</name>
</gene>
<evidence type="ECO:0000256" key="2">
    <source>
        <dbReference type="SAM" id="SignalP"/>
    </source>
</evidence>
<dbReference type="HOGENOM" id="CLU_1611993_0_0_1"/>
<sequence length="179" mass="20331">MLSQLFCCLSLWQPMLQELSTDKDPPTGNYTSQQEMSYKEKQDAPYAPTENPPHSRAYLSSQDFEERSVAFSIGFLRIFSVTSETVNGDARTQDSKPSGLHLTSNASFPTVVSCFRPYPPGLNEATFELQGGYTYTIRDMVQDADLDRAVIKWNDAYETSMQEQREKFGKCERDKFAGF</sequence>
<reference evidence="3 4" key="1">
    <citation type="submission" date="2014-02" db="EMBL/GenBank/DDBJ databases">
        <title>The Genome Sequence of Trichophyton rubrum (morphotype soudanense) CBS 452.61.</title>
        <authorList>
            <consortium name="The Broad Institute Genomics Platform"/>
            <person name="Cuomo C.A."/>
            <person name="White T.C."/>
            <person name="Graser Y."/>
            <person name="Martinez-Rossi N."/>
            <person name="Heitman J."/>
            <person name="Young S.K."/>
            <person name="Zeng Q."/>
            <person name="Gargeya S."/>
            <person name="Abouelleil A."/>
            <person name="Alvarado L."/>
            <person name="Chapman S.B."/>
            <person name="Gainer-Dewar J."/>
            <person name="Goldberg J."/>
            <person name="Griggs A."/>
            <person name="Gujja S."/>
            <person name="Hansen M."/>
            <person name="Howarth C."/>
            <person name="Imamovic A."/>
            <person name="Larimer J."/>
            <person name="Martinez D."/>
            <person name="Murphy C."/>
            <person name="Pearson M.D."/>
            <person name="Persinoti G."/>
            <person name="Poon T."/>
            <person name="Priest M."/>
            <person name="Roberts A.D."/>
            <person name="Saif S."/>
            <person name="Shea T.D."/>
            <person name="Sykes S.N."/>
            <person name="Wortman J."/>
            <person name="Nusbaum C."/>
            <person name="Birren B."/>
        </authorList>
    </citation>
    <scope>NUCLEOTIDE SEQUENCE [LARGE SCALE GENOMIC DNA]</scope>
    <source>
        <strain evidence="3 4">CBS 452.61</strain>
    </source>
</reference>
<feature type="chain" id="PRO_5001509439" evidence="2">
    <location>
        <begin position="18"/>
        <end position="179"/>
    </location>
</feature>
<keyword evidence="4" id="KW-1185">Reference proteome</keyword>
<dbReference type="Proteomes" id="UP000023623">
    <property type="component" value="Unassembled WGS sequence"/>
</dbReference>